<dbReference type="SFLD" id="SFLDG01383">
    <property type="entry name" value="cyclic_pyranopterin_phosphate"/>
    <property type="match status" value="1"/>
</dbReference>
<dbReference type="SFLD" id="SFLDS00029">
    <property type="entry name" value="Radical_SAM"/>
    <property type="match status" value="1"/>
</dbReference>
<feature type="binding site" evidence="12">
    <location>
        <position position="156"/>
    </location>
    <ligand>
        <name>GTP</name>
        <dbReference type="ChEBI" id="CHEBI:37565"/>
    </ligand>
</feature>
<reference evidence="14 15" key="1">
    <citation type="journal article" date="2012" name="J. Bacteriol.">
        <title>Complete genome sequence of the anaerobic perchlorate-reducing bacterium Azospira suillum strain PS.</title>
        <authorList>
            <person name="Byrne-Bailey K.G."/>
            <person name="Coates J.D."/>
        </authorList>
    </citation>
    <scope>NUCLEOTIDE SEQUENCE [LARGE SCALE GENOMIC DNA]</scope>
    <source>
        <strain evidence="15">ATCC BAA-33 / DSM 13638 / PS</strain>
    </source>
</reference>
<dbReference type="HAMAP" id="MF_01225_B">
    <property type="entry name" value="MoaA_B"/>
    <property type="match status" value="1"/>
</dbReference>
<dbReference type="GO" id="GO:0006777">
    <property type="term" value="P:Mo-molybdopterin cofactor biosynthetic process"/>
    <property type="evidence" value="ECO:0007669"/>
    <property type="project" value="UniProtKB-UniRule"/>
</dbReference>
<proteinExistence type="inferred from homology"/>
<dbReference type="eggNOG" id="COG2896">
    <property type="taxonomic scope" value="Bacteria"/>
</dbReference>
<keyword evidence="6 12" id="KW-0408">Iron</keyword>
<dbReference type="GO" id="GO:0061798">
    <property type="term" value="F:GTP 3',8'-cyclase activity"/>
    <property type="evidence" value="ECO:0007669"/>
    <property type="project" value="UniProtKB-UniRule"/>
</dbReference>
<feature type="binding site" evidence="12">
    <location>
        <position position="268"/>
    </location>
    <ligand>
        <name>[4Fe-4S] cluster</name>
        <dbReference type="ChEBI" id="CHEBI:49883"/>
        <label>2</label>
        <note>4Fe-4S-substrate</note>
    </ligand>
</feature>
<evidence type="ECO:0000256" key="6">
    <source>
        <dbReference type="ARBA" id="ARBA00023004"/>
    </source>
</evidence>
<gene>
    <name evidence="12" type="primary">moaA</name>
    <name evidence="14" type="ordered locus">Dsui_0141</name>
</gene>
<keyword evidence="10 12" id="KW-0456">Lyase</keyword>
<dbReference type="EC" id="4.1.99.22" evidence="1 12"/>
<evidence type="ECO:0000313" key="14">
    <source>
        <dbReference type="EMBL" id="AEV24564.1"/>
    </source>
</evidence>
<comment type="pathway">
    <text evidence="12">Cofactor biosynthesis; molybdopterin biosynthesis.</text>
</comment>
<dbReference type="InterPro" id="IPR006638">
    <property type="entry name" value="Elp3/MiaA/NifB-like_rSAM"/>
</dbReference>
<evidence type="ECO:0000256" key="2">
    <source>
        <dbReference type="ARBA" id="ARBA00022485"/>
    </source>
</evidence>
<keyword evidence="8 12" id="KW-0342">GTP-binding</keyword>
<dbReference type="GO" id="GO:0061799">
    <property type="term" value="F:cyclic pyranopterin monophosphate synthase activity"/>
    <property type="evidence" value="ECO:0007669"/>
    <property type="project" value="TreeGrafter"/>
</dbReference>
<feature type="binding site" evidence="12">
    <location>
        <position position="68"/>
    </location>
    <ligand>
        <name>S-adenosyl-L-methionine</name>
        <dbReference type="ChEBI" id="CHEBI:59789"/>
    </ligand>
</feature>
<dbReference type="HOGENOM" id="CLU_009273_0_1_4"/>
<keyword evidence="2 12" id="KW-0004">4Fe-4S</keyword>
<feature type="binding site" evidence="12">
    <location>
        <position position="95"/>
    </location>
    <ligand>
        <name>GTP</name>
        <dbReference type="ChEBI" id="CHEBI:37565"/>
    </ligand>
</feature>
<comment type="function">
    <text evidence="12">Catalyzes the cyclization of GTP to (8S)-3',8-cyclo-7,8-dihydroguanosine 5'-triphosphate.</text>
</comment>
<comment type="cofactor">
    <cofactor evidence="12">
        <name>[4Fe-4S] cluster</name>
        <dbReference type="ChEBI" id="CHEBI:49883"/>
    </cofactor>
    <text evidence="12">Binds 2 [4Fe-4S] clusters. Binds 1 [4Fe-4S] cluster coordinated with 3 cysteines and an exchangeable S-adenosyl-L-methionine and 1 [4Fe-4S] cluster coordinated with 3 cysteines and the GTP-derived substrate.</text>
</comment>
<dbReference type="SFLD" id="SFLDG01386">
    <property type="entry name" value="main_SPASM_domain-containing"/>
    <property type="match status" value="1"/>
</dbReference>
<evidence type="ECO:0000256" key="4">
    <source>
        <dbReference type="ARBA" id="ARBA00022723"/>
    </source>
</evidence>
<dbReference type="CDD" id="cd21117">
    <property type="entry name" value="Twitch_MoaA"/>
    <property type="match status" value="1"/>
</dbReference>
<feature type="binding site" evidence="12">
    <location>
        <position position="254"/>
    </location>
    <ligand>
        <name>[4Fe-4S] cluster</name>
        <dbReference type="ChEBI" id="CHEBI:49883"/>
        <label>2</label>
        <note>4Fe-4S-substrate</note>
    </ligand>
</feature>
<dbReference type="PANTHER" id="PTHR22960">
    <property type="entry name" value="MOLYBDOPTERIN COFACTOR SYNTHESIS PROTEIN A"/>
    <property type="match status" value="1"/>
</dbReference>
<comment type="similarity">
    <text evidence="12">Belongs to the radical SAM superfamily. MoaA family.</text>
</comment>
<dbReference type="Pfam" id="PF06463">
    <property type="entry name" value="Mob_synth_C"/>
    <property type="match status" value="1"/>
</dbReference>
<feature type="binding site" evidence="12">
    <location>
        <position position="25"/>
    </location>
    <ligand>
        <name>[4Fe-4S] cluster</name>
        <dbReference type="ChEBI" id="CHEBI:49883"/>
        <label>1</label>
        <note>4Fe-4S-S-AdoMet</note>
    </ligand>
</feature>
<feature type="binding site" evidence="12">
    <location>
        <position position="28"/>
    </location>
    <ligand>
        <name>[4Fe-4S] cluster</name>
        <dbReference type="ChEBI" id="CHEBI:49883"/>
        <label>1</label>
        <note>4Fe-4S-S-AdoMet</note>
    </ligand>
</feature>
<dbReference type="KEGG" id="dsu:Dsui_0141"/>
<feature type="binding site" evidence="12">
    <location>
        <position position="251"/>
    </location>
    <ligand>
        <name>[4Fe-4S] cluster</name>
        <dbReference type="ChEBI" id="CHEBI:49883"/>
        <label>2</label>
        <note>4Fe-4S-substrate</note>
    </ligand>
</feature>
<evidence type="ECO:0000259" key="13">
    <source>
        <dbReference type="PROSITE" id="PS51918"/>
    </source>
</evidence>
<feature type="binding site" evidence="12">
    <location>
        <position position="14"/>
    </location>
    <ligand>
        <name>GTP</name>
        <dbReference type="ChEBI" id="CHEBI:37565"/>
    </ligand>
</feature>
<keyword evidence="7 12" id="KW-0411">Iron-sulfur</keyword>
<dbReference type="GO" id="GO:0005525">
    <property type="term" value="F:GTP binding"/>
    <property type="evidence" value="ECO:0007669"/>
    <property type="project" value="UniProtKB-UniRule"/>
</dbReference>
<dbReference type="SMART" id="SM00729">
    <property type="entry name" value="Elp3"/>
    <property type="match status" value="1"/>
</dbReference>
<dbReference type="InterPro" id="IPR007197">
    <property type="entry name" value="rSAM"/>
</dbReference>
<evidence type="ECO:0000256" key="9">
    <source>
        <dbReference type="ARBA" id="ARBA00023150"/>
    </source>
</evidence>
<evidence type="ECO:0000256" key="12">
    <source>
        <dbReference type="HAMAP-Rule" id="MF_01225"/>
    </source>
</evidence>
<dbReference type="NCBIfam" id="TIGR02666">
    <property type="entry name" value="moaA"/>
    <property type="match status" value="1"/>
</dbReference>
<dbReference type="OrthoDB" id="9763993at2"/>
<dbReference type="Pfam" id="PF04055">
    <property type="entry name" value="Radical_SAM"/>
    <property type="match status" value="1"/>
</dbReference>
<comment type="subunit">
    <text evidence="12">Monomer and homodimer.</text>
</comment>
<feature type="domain" description="Radical SAM core" evidence="13">
    <location>
        <begin position="5"/>
        <end position="227"/>
    </location>
</feature>
<dbReference type="GO" id="GO:0046872">
    <property type="term" value="F:metal ion binding"/>
    <property type="evidence" value="ECO:0007669"/>
    <property type="project" value="UniProtKB-KW"/>
</dbReference>
<dbReference type="SFLD" id="SFLDG01067">
    <property type="entry name" value="SPASM/twitch_domain_containing"/>
    <property type="match status" value="1"/>
</dbReference>
<dbReference type="InterPro" id="IPR013785">
    <property type="entry name" value="Aldolase_TIM"/>
</dbReference>
<evidence type="ECO:0000256" key="3">
    <source>
        <dbReference type="ARBA" id="ARBA00022691"/>
    </source>
</evidence>
<dbReference type="Proteomes" id="UP000005633">
    <property type="component" value="Chromosome"/>
</dbReference>
<keyword evidence="3 12" id="KW-0949">S-adenosyl-L-methionine</keyword>
<dbReference type="SUPFAM" id="SSF102114">
    <property type="entry name" value="Radical SAM enzymes"/>
    <property type="match status" value="1"/>
</dbReference>
<feature type="binding site" evidence="12">
    <location>
        <position position="21"/>
    </location>
    <ligand>
        <name>[4Fe-4S] cluster</name>
        <dbReference type="ChEBI" id="CHEBI:49883"/>
        <label>1</label>
        <note>4Fe-4S-S-AdoMet</note>
    </ligand>
</feature>
<dbReference type="RefSeq" id="WP_014235266.1">
    <property type="nucleotide sequence ID" value="NC_016616.1"/>
</dbReference>
<dbReference type="InterPro" id="IPR050105">
    <property type="entry name" value="MoCo_biosynth_MoaA/MoaC"/>
</dbReference>
<feature type="binding site" evidence="12">
    <location>
        <position position="119"/>
    </location>
    <ligand>
        <name>S-adenosyl-L-methionine</name>
        <dbReference type="ChEBI" id="CHEBI:59789"/>
    </ligand>
</feature>
<dbReference type="PROSITE" id="PS51918">
    <property type="entry name" value="RADICAL_SAM"/>
    <property type="match status" value="1"/>
</dbReference>
<evidence type="ECO:0000313" key="15">
    <source>
        <dbReference type="Proteomes" id="UP000005633"/>
    </source>
</evidence>
<dbReference type="InterPro" id="IPR013483">
    <property type="entry name" value="MoaA"/>
</dbReference>
<dbReference type="InterPro" id="IPR058240">
    <property type="entry name" value="rSAM_sf"/>
</dbReference>
<dbReference type="GO" id="GO:0051539">
    <property type="term" value="F:4 iron, 4 sulfur cluster binding"/>
    <property type="evidence" value="ECO:0007669"/>
    <property type="project" value="UniProtKB-UniRule"/>
</dbReference>
<evidence type="ECO:0000256" key="1">
    <source>
        <dbReference type="ARBA" id="ARBA00012167"/>
    </source>
</evidence>
<dbReference type="PROSITE" id="PS01305">
    <property type="entry name" value="MOAA_NIFB_PQQE"/>
    <property type="match status" value="1"/>
</dbReference>
<comment type="catalytic activity">
    <reaction evidence="11 12">
        <text>GTP + AH2 + S-adenosyl-L-methionine = (8S)-3',8-cyclo-7,8-dihydroguanosine 5'-triphosphate + 5'-deoxyadenosine + L-methionine + A + H(+)</text>
        <dbReference type="Rhea" id="RHEA:49576"/>
        <dbReference type="ChEBI" id="CHEBI:13193"/>
        <dbReference type="ChEBI" id="CHEBI:15378"/>
        <dbReference type="ChEBI" id="CHEBI:17319"/>
        <dbReference type="ChEBI" id="CHEBI:17499"/>
        <dbReference type="ChEBI" id="CHEBI:37565"/>
        <dbReference type="ChEBI" id="CHEBI:57844"/>
        <dbReference type="ChEBI" id="CHEBI:59789"/>
        <dbReference type="ChEBI" id="CHEBI:131766"/>
        <dbReference type="EC" id="4.1.99.22"/>
    </reaction>
</comment>
<dbReference type="Gene3D" id="3.20.20.70">
    <property type="entry name" value="Aldolase class I"/>
    <property type="match status" value="1"/>
</dbReference>
<dbReference type="STRING" id="640081.Dsui_0141"/>
<dbReference type="AlphaFoldDB" id="G8QM48"/>
<organism evidence="14 15">
    <name type="scientific">Azospira oryzae (strain ATCC BAA-33 / DSM 13638 / PS)</name>
    <name type="common">Dechlorosoma suillum</name>
    <dbReference type="NCBI Taxonomy" id="640081"/>
    <lineage>
        <taxon>Bacteria</taxon>
        <taxon>Pseudomonadati</taxon>
        <taxon>Pseudomonadota</taxon>
        <taxon>Betaproteobacteria</taxon>
        <taxon>Rhodocyclales</taxon>
        <taxon>Rhodocyclaceae</taxon>
        <taxon>Azospira</taxon>
    </lineage>
</organism>
<dbReference type="PANTHER" id="PTHR22960:SF0">
    <property type="entry name" value="MOLYBDENUM COFACTOR BIOSYNTHESIS PROTEIN 1"/>
    <property type="match status" value="1"/>
</dbReference>
<sequence>MLIDGCGRRIDYLRLSVTDRCDLRCAYCMPPEFDNYEIPDNWLTLSEIVRICKIFIDLGVSRVRLTGGEPLVRSRIGNLVRDVGQLPGLNDLSLSTNGTRLAQFASNLLASGVTRLNVSLDTLSPSRFLTLTRRDALHDVLAGLEVARESGFRLIKINMVWLPEFNGDELDAMITYCMERNFVLRLIENMPMGDSARQLGTSSLQPLIGQLRERFQLVDHIVAGGGPARYLATRDRSFSVGFITPMSQHFCEACNRVRVSVTGTLHLCLGQNDRLDLLPMLRGGSNDQEIADQIRAVVMLKPLRHEFETNPKKIIRIMASTGG</sequence>
<feature type="binding site" evidence="12">
    <location>
        <position position="190"/>
    </location>
    <ligand>
        <name>S-adenosyl-L-methionine</name>
        <dbReference type="ChEBI" id="CHEBI:59789"/>
    </ligand>
</feature>
<dbReference type="InterPro" id="IPR000385">
    <property type="entry name" value="MoaA_NifB_PqqE_Fe-S-bd_CS"/>
</dbReference>
<dbReference type="InterPro" id="IPR010505">
    <property type="entry name" value="MoaA_twitch"/>
</dbReference>
<feature type="binding site" evidence="12">
    <location>
        <position position="64"/>
    </location>
    <ligand>
        <name>GTP</name>
        <dbReference type="ChEBI" id="CHEBI:37565"/>
    </ligand>
</feature>
<protein>
    <recommendedName>
        <fullName evidence="1 12">GTP 3',8-cyclase</fullName>
        <ecNumber evidence="1 12">4.1.99.22</ecNumber>
    </recommendedName>
    <alternativeName>
        <fullName evidence="12">Molybdenum cofactor biosynthesis protein A</fullName>
    </alternativeName>
</protein>
<evidence type="ECO:0000256" key="5">
    <source>
        <dbReference type="ARBA" id="ARBA00022741"/>
    </source>
</evidence>
<evidence type="ECO:0000256" key="10">
    <source>
        <dbReference type="ARBA" id="ARBA00023239"/>
    </source>
</evidence>
<accession>G8QM48</accession>
<feature type="binding site" evidence="12">
    <location>
        <begin position="256"/>
        <end position="258"/>
    </location>
    <ligand>
        <name>GTP</name>
        <dbReference type="ChEBI" id="CHEBI:37565"/>
    </ligand>
</feature>
<keyword evidence="4 12" id="KW-0479">Metal-binding</keyword>
<name>G8QM48_AZOOP</name>
<dbReference type="InterPro" id="IPR040064">
    <property type="entry name" value="MoaA-like"/>
</dbReference>
<evidence type="ECO:0000256" key="8">
    <source>
        <dbReference type="ARBA" id="ARBA00023134"/>
    </source>
</evidence>
<evidence type="ECO:0000256" key="11">
    <source>
        <dbReference type="ARBA" id="ARBA00048697"/>
    </source>
</evidence>
<keyword evidence="9 12" id="KW-0501">Molybdenum cofactor biosynthesis</keyword>
<dbReference type="UniPathway" id="UPA00344"/>
<keyword evidence="5 12" id="KW-0547">Nucleotide-binding</keyword>
<evidence type="ECO:0000256" key="7">
    <source>
        <dbReference type="ARBA" id="ARBA00023014"/>
    </source>
</evidence>
<feature type="binding site" evidence="12">
    <location>
        <position position="27"/>
    </location>
    <ligand>
        <name>S-adenosyl-L-methionine</name>
        <dbReference type="ChEBI" id="CHEBI:59789"/>
    </ligand>
</feature>
<dbReference type="GO" id="GO:1904047">
    <property type="term" value="F:S-adenosyl-L-methionine binding"/>
    <property type="evidence" value="ECO:0007669"/>
    <property type="project" value="UniProtKB-UniRule"/>
</dbReference>
<dbReference type="CDD" id="cd01335">
    <property type="entry name" value="Radical_SAM"/>
    <property type="match status" value="1"/>
</dbReference>
<dbReference type="EMBL" id="CP003153">
    <property type="protein sequence ID" value="AEV24564.1"/>
    <property type="molecule type" value="Genomic_DNA"/>
</dbReference>